<dbReference type="PANTHER" id="PTHR21310:SF13">
    <property type="entry name" value="AMINOGLYCOSIDE PHOSPHOTRANSFERASE DOMAIN-CONTAINING PROTEIN"/>
    <property type="match status" value="1"/>
</dbReference>
<dbReference type="EMBL" id="JAVFKD010000001">
    <property type="protein sequence ID" value="KAK5998899.1"/>
    <property type="molecule type" value="Genomic_DNA"/>
</dbReference>
<feature type="domain" description="Aminoglycoside phosphotransferase" evidence="1">
    <location>
        <begin position="91"/>
        <end position="295"/>
    </location>
</feature>
<proteinExistence type="predicted"/>
<protein>
    <recommendedName>
        <fullName evidence="1">Aminoglycoside phosphotransferase domain-containing protein</fullName>
    </recommendedName>
</protein>
<evidence type="ECO:0000313" key="2">
    <source>
        <dbReference type="EMBL" id="KAK5998899.1"/>
    </source>
</evidence>
<comment type="caution">
    <text evidence="2">The sequence shown here is derived from an EMBL/GenBank/DDBJ whole genome shotgun (WGS) entry which is preliminary data.</text>
</comment>
<dbReference type="Gene3D" id="3.90.1200.10">
    <property type="match status" value="1"/>
</dbReference>
<dbReference type="SUPFAM" id="SSF56112">
    <property type="entry name" value="Protein kinase-like (PK-like)"/>
    <property type="match status" value="1"/>
</dbReference>
<accession>A0ABR0T3U7</accession>
<gene>
    <name evidence="2" type="ORF">PT974_01283</name>
</gene>
<sequence>MAKPHSPAATTAPPPPSRRWSSFQGWEYNGLRERLESILSRLDKNALVQHAELIKGQECVMSEPFSAGQFWICFEIILETVGEEDEMYLLACEVNTMQFVRQRLPEIIVPQVYAYEGPGSERVEQVGAVYMLLEGFYGNTLHDVVPDICNLPVPSQEHIMSQWTMVQAQLATVTFPRIGSICSITESGEAVIDRLSHGAAGGLDPQGPFSNTAEYFTAIGEATLQRANRHHDDRSLFAKLGALAFVDIVQNTDLFQETSSQYPLNHMDLGMQNVLVDDEYNFLAVIDWEFAQTAPWQVNHFPMPFTILWPEKKIQSILDDPENRAYKYISKHASARELYTQKFLETERKLCEEGRPLGGSFAEAVESPASKIFARLTRLQCVPEEDKVQVQEMVRLAFGFVGEEADQYLKSVERKLGESNGTAEKND</sequence>
<organism evidence="2 3">
    <name type="scientific">Cladobotryum mycophilum</name>
    <dbReference type="NCBI Taxonomy" id="491253"/>
    <lineage>
        <taxon>Eukaryota</taxon>
        <taxon>Fungi</taxon>
        <taxon>Dikarya</taxon>
        <taxon>Ascomycota</taxon>
        <taxon>Pezizomycotina</taxon>
        <taxon>Sordariomycetes</taxon>
        <taxon>Hypocreomycetidae</taxon>
        <taxon>Hypocreales</taxon>
        <taxon>Hypocreaceae</taxon>
        <taxon>Cladobotryum</taxon>
    </lineage>
</organism>
<dbReference type="Pfam" id="PF01636">
    <property type="entry name" value="APH"/>
    <property type="match status" value="1"/>
</dbReference>
<dbReference type="InterPro" id="IPR011009">
    <property type="entry name" value="Kinase-like_dom_sf"/>
</dbReference>
<evidence type="ECO:0000259" key="1">
    <source>
        <dbReference type="Pfam" id="PF01636"/>
    </source>
</evidence>
<name>A0ABR0T3U7_9HYPO</name>
<dbReference type="PANTHER" id="PTHR21310">
    <property type="entry name" value="AMINOGLYCOSIDE PHOSPHOTRANSFERASE-RELATED-RELATED"/>
    <property type="match status" value="1"/>
</dbReference>
<evidence type="ECO:0000313" key="3">
    <source>
        <dbReference type="Proteomes" id="UP001338125"/>
    </source>
</evidence>
<dbReference type="Proteomes" id="UP001338125">
    <property type="component" value="Unassembled WGS sequence"/>
</dbReference>
<reference evidence="2 3" key="1">
    <citation type="submission" date="2024-01" db="EMBL/GenBank/DDBJ databases">
        <title>Complete genome of Cladobotryum mycophilum ATHUM6906.</title>
        <authorList>
            <person name="Christinaki A.C."/>
            <person name="Myridakis A.I."/>
            <person name="Kouvelis V.N."/>
        </authorList>
    </citation>
    <scope>NUCLEOTIDE SEQUENCE [LARGE SCALE GENOMIC DNA]</scope>
    <source>
        <strain evidence="2 3">ATHUM6906</strain>
    </source>
</reference>
<dbReference type="InterPro" id="IPR002575">
    <property type="entry name" value="Aminoglycoside_PTrfase"/>
</dbReference>
<dbReference type="InterPro" id="IPR051678">
    <property type="entry name" value="AGP_Transferase"/>
</dbReference>
<keyword evidence="3" id="KW-1185">Reference proteome</keyword>